<evidence type="ECO:0000256" key="5">
    <source>
        <dbReference type="ARBA" id="ARBA00022692"/>
    </source>
</evidence>
<comment type="similarity">
    <text evidence="2 11">Belongs to the G-protein coupled receptor 1 family.</text>
</comment>
<evidence type="ECO:0000256" key="8">
    <source>
        <dbReference type="ARBA" id="ARBA00023136"/>
    </source>
</evidence>
<organism evidence="12">
    <name type="scientific">Castor canadensis</name>
    <name type="common">American beaver</name>
    <dbReference type="NCBI Taxonomy" id="51338"/>
    <lineage>
        <taxon>Eukaryota</taxon>
        <taxon>Metazoa</taxon>
        <taxon>Chordata</taxon>
        <taxon>Craniata</taxon>
        <taxon>Vertebrata</taxon>
        <taxon>Euteleostomi</taxon>
        <taxon>Mammalia</taxon>
        <taxon>Eutheria</taxon>
        <taxon>Euarchontoglires</taxon>
        <taxon>Glires</taxon>
        <taxon>Rodentia</taxon>
        <taxon>Castorimorpha</taxon>
        <taxon>Castoridae</taxon>
        <taxon>Castor</taxon>
    </lineage>
</organism>
<keyword evidence="5 11" id="KW-0812">Transmembrane</keyword>
<proteinExistence type="inferred from homology"/>
<comment type="subcellular location">
    <subcellularLocation>
        <location evidence="1 11">Cell membrane</location>
        <topology evidence="1 11">Multi-pass membrane protein</topology>
    </subcellularLocation>
</comment>
<protein>
    <recommendedName>
        <fullName evidence="11">Vomeronasal type-1 receptor</fullName>
    </recommendedName>
</protein>
<dbReference type="Pfam" id="PF03402">
    <property type="entry name" value="V1R"/>
    <property type="match status" value="1"/>
</dbReference>
<name>A0A8C0W666_CASCN</name>
<keyword evidence="9 11" id="KW-0675">Receptor</keyword>
<evidence type="ECO:0000256" key="6">
    <source>
        <dbReference type="ARBA" id="ARBA00022989"/>
    </source>
</evidence>
<keyword evidence="10 11" id="KW-0807">Transducer</keyword>
<keyword evidence="3 11" id="KW-1003">Cell membrane</keyword>
<keyword evidence="4 11" id="KW-0589">Pheromone response</keyword>
<dbReference type="InterPro" id="IPR004072">
    <property type="entry name" value="Vmron_rcpt_1"/>
</dbReference>
<evidence type="ECO:0000256" key="2">
    <source>
        <dbReference type="ARBA" id="ARBA00010663"/>
    </source>
</evidence>
<accession>A0A8C0W666</accession>
<feature type="transmembrane region" description="Helical" evidence="11">
    <location>
        <begin position="84"/>
        <end position="104"/>
    </location>
</feature>
<dbReference type="GO" id="GO:0016503">
    <property type="term" value="F:pheromone receptor activity"/>
    <property type="evidence" value="ECO:0007669"/>
    <property type="project" value="InterPro"/>
</dbReference>
<reference evidence="12" key="1">
    <citation type="submission" date="2023-09" db="UniProtKB">
        <authorList>
            <consortium name="Ensembl"/>
        </authorList>
    </citation>
    <scope>IDENTIFICATION</scope>
</reference>
<dbReference type="PANTHER" id="PTHR24062">
    <property type="entry name" value="VOMERONASAL TYPE-1 RECEPTOR"/>
    <property type="match status" value="1"/>
</dbReference>
<evidence type="ECO:0000256" key="1">
    <source>
        <dbReference type="ARBA" id="ARBA00004651"/>
    </source>
</evidence>
<evidence type="ECO:0000256" key="9">
    <source>
        <dbReference type="ARBA" id="ARBA00023170"/>
    </source>
</evidence>
<evidence type="ECO:0000256" key="10">
    <source>
        <dbReference type="ARBA" id="ARBA00023224"/>
    </source>
</evidence>
<feature type="transmembrane region" description="Helical" evidence="11">
    <location>
        <begin position="12"/>
        <end position="34"/>
    </location>
</feature>
<keyword evidence="6 11" id="KW-1133">Transmembrane helix</keyword>
<evidence type="ECO:0000256" key="4">
    <source>
        <dbReference type="ARBA" id="ARBA00022507"/>
    </source>
</evidence>
<keyword evidence="8 11" id="KW-0472">Membrane</keyword>
<dbReference type="GO" id="GO:0019236">
    <property type="term" value="P:response to pheromone"/>
    <property type="evidence" value="ECO:0007669"/>
    <property type="project" value="UniProtKB-KW"/>
</dbReference>
<keyword evidence="7 11" id="KW-0297">G-protein coupled receptor</keyword>
<dbReference type="AlphaFoldDB" id="A0A8C0W666"/>
<evidence type="ECO:0000256" key="7">
    <source>
        <dbReference type="ARBA" id="ARBA00023040"/>
    </source>
</evidence>
<comment type="caution">
    <text evidence="11">Lacks conserved residue(s) required for the propagation of feature annotation.</text>
</comment>
<dbReference type="Ensembl" id="ENSCCNT00000004313.1">
    <property type="protein sequence ID" value="ENSCCNP00000003271.1"/>
    <property type="gene ID" value="ENSCCNG00000003523.1"/>
</dbReference>
<evidence type="ECO:0000256" key="11">
    <source>
        <dbReference type="RuleBase" id="RU364061"/>
    </source>
</evidence>
<sequence length="105" mass="11749">MMFSNSIHLPKVVIHAILEMGIIFLLQTGVGILGNSSLLCLYNSTLLTGQKVRPTDLTLSHLVLANNLVVFFRRIPQTMAAFEWKLTSPILFLALVTWVSIFSVY</sequence>
<evidence type="ECO:0000256" key="3">
    <source>
        <dbReference type="ARBA" id="ARBA00022475"/>
    </source>
</evidence>
<evidence type="ECO:0000313" key="12">
    <source>
        <dbReference type="Ensembl" id="ENSCCNP00000003271.1"/>
    </source>
</evidence>
<dbReference type="GO" id="GO:0005886">
    <property type="term" value="C:plasma membrane"/>
    <property type="evidence" value="ECO:0007669"/>
    <property type="project" value="UniProtKB-SubCell"/>
</dbReference>